<accession>A0A0W8E757</accession>
<proteinExistence type="predicted"/>
<sequence length="41" mass="4556">MPVSIIATTEPSPRVECHIFRAAMRDTPGGAHPFSFWNKLS</sequence>
<dbReference type="EMBL" id="LNQE01001848">
    <property type="protein sequence ID" value="KUG04450.1"/>
    <property type="molecule type" value="Genomic_DNA"/>
</dbReference>
<name>A0A0W8E757_9ZZZZ</name>
<comment type="caution">
    <text evidence="1">The sequence shown here is derived from an EMBL/GenBank/DDBJ whole genome shotgun (WGS) entry which is preliminary data.</text>
</comment>
<organism evidence="1">
    <name type="scientific">hydrocarbon metagenome</name>
    <dbReference type="NCBI Taxonomy" id="938273"/>
    <lineage>
        <taxon>unclassified sequences</taxon>
        <taxon>metagenomes</taxon>
        <taxon>ecological metagenomes</taxon>
    </lineage>
</organism>
<dbReference type="AlphaFoldDB" id="A0A0W8E757"/>
<evidence type="ECO:0000313" key="1">
    <source>
        <dbReference type="EMBL" id="KUG04450.1"/>
    </source>
</evidence>
<gene>
    <name evidence="1" type="ORF">ASZ90_018118</name>
</gene>
<reference evidence="1" key="1">
    <citation type="journal article" date="2015" name="Proc. Natl. Acad. Sci. U.S.A.">
        <title>Networks of energetic and metabolic interactions define dynamics in microbial communities.</title>
        <authorList>
            <person name="Embree M."/>
            <person name="Liu J.K."/>
            <person name="Al-Bassam M.M."/>
            <person name="Zengler K."/>
        </authorList>
    </citation>
    <scope>NUCLEOTIDE SEQUENCE</scope>
</reference>
<protein>
    <submittedName>
        <fullName evidence="1">Uncharacterized protein</fullName>
    </submittedName>
</protein>